<dbReference type="InterPro" id="IPR011009">
    <property type="entry name" value="Kinase-like_dom_sf"/>
</dbReference>
<dbReference type="Gene3D" id="3.30.200.20">
    <property type="entry name" value="Phosphorylase Kinase, domain 1"/>
    <property type="match status" value="1"/>
</dbReference>
<keyword evidence="2" id="KW-0808">Transferase</keyword>
<keyword evidence="5" id="KW-0067">ATP-binding</keyword>
<dbReference type="Pfam" id="PF00069">
    <property type="entry name" value="Pkinase"/>
    <property type="match status" value="1"/>
</dbReference>
<dbReference type="Proteomes" id="UP001178507">
    <property type="component" value="Unassembled WGS sequence"/>
</dbReference>
<dbReference type="Gene3D" id="3.10.20.90">
    <property type="entry name" value="Phosphatidylinositol 3-kinase Catalytic Subunit, Chain A, domain 1"/>
    <property type="match status" value="1"/>
</dbReference>
<comment type="caution">
    <text evidence="8">The sequence shown here is derived from an EMBL/GenBank/DDBJ whole genome shotgun (WGS) entry which is preliminary data.</text>
</comment>
<keyword evidence="3" id="KW-0547">Nucleotide-binding</keyword>
<organism evidence="8 9">
    <name type="scientific">Effrenium voratum</name>
    <dbReference type="NCBI Taxonomy" id="2562239"/>
    <lineage>
        <taxon>Eukaryota</taxon>
        <taxon>Sar</taxon>
        <taxon>Alveolata</taxon>
        <taxon>Dinophyceae</taxon>
        <taxon>Suessiales</taxon>
        <taxon>Symbiodiniaceae</taxon>
        <taxon>Effrenium</taxon>
    </lineage>
</organism>
<dbReference type="GO" id="GO:0005524">
    <property type="term" value="F:ATP binding"/>
    <property type="evidence" value="ECO:0007669"/>
    <property type="project" value="UniProtKB-KW"/>
</dbReference>
<dbReference type="FunFam" id="1.10.510.10:FF:000624">
    <property type="entry name" value="Mitogen-activated protein kinase"/>
    <property type="match status" value="1"/>
</dbReference>
<dbReference type="InterPro" id="IPR000719">
    <property type="entry name" value="Prot_kinase_dom"/>
</dbReference>
<dbReference type="InterPro" id="IPR050117">
    <property type="entry name" value="MAPK"/>
</dbReference>
<reference evidence="8" key="1">
    <citation type="submission" date="2023-08" db="EMBL/GenBank/DDBJ databases">
        <authorList>
            <person name="Chen Y."/>
            <person name="Shah S."/>
            <person name="Dougan E. K."/>
            <person name="Thang M."/>
            <person name="Chan C."/>
        </authorList>
    </citation>
    <scope>NUCLEOTIDE SEQUENCE</scope>
</reference>
<keyword evidence="9" id="KW-1185">Reference proteome</keyword>
<evidence type="ECO:0000259" key="7">
    <source>
        <dbReference type="PROSITE" id="PS50053"/>
    </source>
</evidence>
<evidence type="ECO:0000313" key="8">
    <source>
        <dbReference type="EMBL" id="CAJ1407545.1"/>
    </source>
</evidence>
<feature type="domain" description="Protein kinase" evidence="6">
    <location>
        <begin position="123"/>
        <end position="413"/>
    </location>
</feature>
<keyword evidence="1" id="KW-0723">Serine/threonine-protein kinase</keyword>
<evidence type="ECO:0000256" key="2">
    <source>
        <dbReference type="ARBA" id="ARBA00022679"/>
    </source>
</evidence>
<gene>
    <name evidence="8" type="ORF">EVOR1521_LOCUS29202</name>
</gene>
<evidence type="ECO:0000313" key="9">
    <source>
        <dbReference type="Proteomes" id="UP001178507"/>
    </source>
</evidence>
<dbReference type="SUPFAM" id="SSF56112">
    <property type="entry name" value="Protein kinase-like (PK-like)"/>
    <property type="match status" value="1"/>
</dbReference>
<evidence type="ECO:0000256" key="3">
    <source>
        <dbReference type="ARBA" id="ARBA00022741"/>
    </source>
</evidence>
<sequence>MESDELCRAAENYLEHHESQAEAVSEISITLCLLSGKQVEISLAQDASFADLRRSVEKTLALPPQLVRFFLAEAELTARYDVKLSDGGVVDGSLLTLVTSGEEYEEVHLESYGPQMVPKRLEMIRADSAGHGAGWTSFEFRDSRTGDMVSLRCQHFAHRDPVDLADCHQEILILQKFKHENLLRLIDLLPPLAANKHFREAVCIIVEHMDTTLSSVIRSKQELTQEHCQYLSYQILRALCYMHSAGCVHGQLQPNCVLVNRNCHVKVSNFREVLELGKGQPRDHDAARWYRAPELNLNTDWQALPISGAIDIWNAGAILFEMYKRKPLFICTDLADHLKKVLSVTGFPAEAEMDWVTKRAKDYMAKMPAAPAPIGWKERMGGSEAACELMARIVRFDPRQRCSCQEALQLRYFTDWSDPEDSQMDRCETPIDWPELQRMREEGQFENYLREECSRRHPELC</sequence>
<dbReference type="PANTHER" id="PTHR24055">
    <property type="entry name" value="MITOGEN-ACTIVATED PROTEIN KINASE"/>
    <property type="match status" value="1"/>
</dbReference>
<dbReference type="GO" id="GO:0004674">
    <property type="term" value="F:protein serine/threonine kinase activity"/>
    <property type="evidence" value="ECO:0007669"/>
    <property type="project" value="UniProtKB-KW"/>
</dbReference>
<proteinExistence type="predicted"/>
<feature type="domain" description="Ubiquitin-like" evidence="7">
    <location>
        <begin position="27"/>
        <end position="98"/>
    </location>
</feature>
<name>A0AA36JJU0_9DINO</name>
<evidence type="ECO:0000256" key="1">
    <source>
        <dbReference type="ARBA" id="ARBA00022527"/>
    </source>
</evidence>
<protein>
    <submittedName>
        <fullName evidence="8">Uncharacterized protein</fullName>
    </submittedName>
</protein>
<evidence type="ECO:0000256" key="4">
    <source>
        <dbReference type="ARBA" id="ARBA00022777"/>
    </source>
</evidence>
<dbReference type="InterPro" id="IPR029071">
    <property type="entry name" value="Ubiquitin-like_domsf"/>
</dbReference>
<evidence type="ECO:0000256" key="5">
    <source>
        <dbReference type="ARBA" id="ARBA00022840"/>
    </source>
</evidence>
<dbReference type="AlphaFoldDB" id="A0AA36JJU0"/>
<dbReference type="InterPro" id="IPR000626">
    <property type="entry name" value="Ubiquitin-like_dom"/>
</dbReference>
<dbReference type="SUPFAM" id="SSF54236">
    <property type="entry name" value="Ubiquitin-like"/>
    <property type="match status" value="1"/>
</dbReference>
<dbReference type="CDD" id="cd17039">
    <property type="entry name" value="Ubl_ubiquitin_like"/>
    <property type="match status" value="1"/>
</dbReference>
<dbReference type="PROSITE" id="PS50053">
    <property type="entry name" value="UBIQUITIN_2"/>
    <property type="match status" value="1"/>
</dbReference>
<dbReference type="SMART" id="SM00220">
    <property type="entry name" value="S_TKc"/>
    <property type="match status" value="1"/>
</dbReference>
<dbReference type="PROSITE" id="PS50011">
    <property type="entry name" value="PROTEIN_KINASE_DOM"/>
    <property type="match status" value="1"/>
</dbReference>
<evidence type="ECO:0000259" key="6">
    <source>
        <dbReference type="PROSITE" id="PS50011"/>
    </source>
</evidence>
<dbReference type="EMBL" id="CAUJNA010003675">
    <property type="protein sequence ID" value="CAJ1407545.1"/>
    <property type="molecule type" value="Genomic_DNA"/>
</dbReference>
<keyword evidence="4" id="KW-0418">Kinase</keyword>
<dbReference type="Gene3D" id="1.10.510.10">
    <property type="entry name" value="Transferase(Phosphotransferase) domain 1"/>
    <property type="match status" value="1"/>
</dbReference>
<accession>A0AA36JJU0</accession>